<comment type="caution">
    <text evidence="2">The sequence shown here is derived from an EMBL/GenBank/DDBJ whole genome shotgun (WGS) entry which is preliminary data.</text>
</comment>
<dbReference type="PROSITE" id="PS50194">
    <property type="entry name" value="FILAMIN_REPEAT"/>
    <property type="match status" value="1"/>
</dbReference>
<keyword evidence="1" id="KW-1133">Transmembrane helix</keyword>
<feature type="transmembrane region" description="Helical" evidence="1">
    <location>
        <begin position="6"/>
        <end position="24"/>
    </location>
</feature>
<dbReference type="AlphaFoldDB" id="A0A318V0F8"/>
<accession>A0A318V0F8</accession>
<evidence type="ECO:0000313" key="3">
    <source>
        <dbReference type="Proteomes" id="UP000248198"/>
    </source>
</evidence>
<sequence>MEIRYLIYFLCALLVVLLVLKEFLRKDKSRLLWRLLASVVACFSLLFMIVPFSYTSLVKENKNEITLLTPGLAPDTVSVLKGELYTTDPVLLNTFKSKNVRFIADLPYFLNTHPELSKIKVYGYGLKTEQLEDWGETNLEFHPAAGPSGLISCNWNAVLKSPENLLVQGLYRNTGKRAVKLLLEGLGQKQDSIQVKALTDVAFTFRYRPVTEGLQVFKLLALEGKDTISREDLPFQVKASLPPKVVMLSSSPDFEDKFLKNWLYKNKYPVLYRSRISKDKYSTDFLNQEKSQAGRLDRALFKKTDLLILDEQELEGLSREEYAAVEKETAAGMGLLIRRTSAKKMSGFAGNFNLYESPVAADKLLKVELSTAAKTLGRLTVEQSLFLKAGTEQEIIASDDKGRVLALRSMYGRGNVLLSVLPSSYHWFLSGQTADYGTFWSELLEKSVRKGASVHQWKVWPDFPVAGEQTRLSTEIEETSRQPEIKLEDSRLSPRQSSWLPFQWDVVFWPLHRGWTNMSIDGAILSFYVYPNGAWENVKSQRRLESTARFAKERSGGKVFSQTVIPRQRVLSLWWFFGAFLCAAGFLWYESRLPGSKFN</sequence>
<protein>
    <submittedName>
        <fullName evidence="2">Uncharacterized protein</fullName>
    </submittedName>
</protein>
<dbReference type="InterPro" id="IPR029062">
    <property type="entry name" value="Class_I_gatase-like"/>
</dbReference>
<name>A0A318V0F8_9SPHI</name>
<dbReference type="InterPro" id="IPR017868">
    <property type="entry name" value="Filamin/ABP280_repeat-like"/>
</dbReference>
<proteinExistence type="predicted"/>
<feature type="transmembrane region" description="Helical" evidence="1">
    <location>
        <begin position="571"/>
        <end position="589"/>
    </location>
</feature>
<evidence type="ECO:0000256" key="1">
    <source>
        <dbReference type="SAM" id="Phobius"/>
    </source>
</evidence>
<keyword evidence="3" id="KW-1185">Reference proteome</keyword>
<dbReference type="OrthoDB" id="980086at2"/>
<dbReference type="EMBL" id="QKLU01000001">
    <property type="protein sequence ID" value="PYF77339.1"/>
    <property type="molecule type" value="Genomic_DNA"/>
</dbReference>
<dbReference type="RefSeq" id="WP_110827393.1">
    <property type="nucleotide sequence ID" value="NZ_QKLU01000001.1"/>
</dbReference>
<keyword evidence="1" id="KW-0472">Membrane</keyword>
<evidence type="ECO:0000313" key="2">
    <source>
        <dbReference type="EMBL" id="PYF77339.1"/>
    </source>
</evidence>
<dbReference type="Proteomes" id="UP000248198">
    <property type="component" value="Unassembled WGS sequence"/>
</dbReference>
<dbReference type="SUPFAM" id="SSF52317">
    <property type="entry name" value="Class I glutamine amidotransferase-like"/>
    <property type="match status" value="1"/>
</dbReference>
<organism evidence="2 3">
    <name type="scientific">Pedobacter nutrimenti</name>
    <dbReference type="NCBI Taxonomy" id="1241337"/>
    <lineage>
        <taxon>Bacteria</taxon>
        <taxon>Pseudomonadati</taxon>
        <taxon>Bacteroidota</taxon>
        <taxon>Sphingobacteriia</taxon>
        <taxon>Sphingobacteriales</taxon>
        <taxon>Sphingobacteriaceae</taxon>
        <taxon>Pedobacter</taxon>
    </lineage>
</organism>
<reference evidence="2 3" key="1">
    <citation type="submission" date="2018-06" db="EMBL/GenBank/DDBJ databases">
        <title>Genomic Encyclopedia of Archaeal and Bacterial Type Strains, Phase II (KMG-II): from individual species to whole genera.</title>
        <authorList>
            <person name="Goeker M."/>
        </authorList>
    </citation>
    <scope>NUCLEOTIDE SEQUENCE [LARGE SCALE GENOMIC DNA]</scope>
    <source>
        <strain evidence="2 3">DSM 27372</strain>
    </source>
</reference>
<gene>
    <name evidence="2" type="ORF">B0O44_101820</name>
</gene>
<feature type="transmembrane region" description="Helical" evidence="1">
    <location>
        <begin position="31"/>
        <end position="54"/>
    </location>
</feature>
<keyword evidence="1" id="KW-0812">Transmembrane</keyword>